<evidence type="ECO:0000313" key="3">
    <source>
        <dbReference type="Proteomes" id="UP000001611"/>
    </source>
</evidence>
<keyword evidence="1" id="KW-0732">Signal</keyword>
<evidence type="ECO:0000256" key="1">
    <source>
        <dbReference type="SAM" id="SignalP"/>
    </source>
</evidence>
<dbReference type="EMBL" id="DS572716">
    <property type="protein sequence ID" value="EGY18361.1"/>
    <property type="molecule type" value="Genomic_DNA"/>
</dbReference>
<dbReference type="RefSeq" id="XP_009649307.1">
    <property type="nucleotide sequence ID" value="XM_009651012.1"/>
</dbReference>
<dbReference type="Proteomes" id="UP000001611">
    <property type="component" value="Chromosome 1"/>
</dbReference>
<accession>G2XEW3</accession>
<dbReference type="HOGENOM" id="CLU_1157159_0_0_1"/>
<evidence type="ECO:0000313" key="2">
    <source>
        <dbReference type="EMBL" id="EGY18361.1"/>
    </source>
</evidence>
<protein>
    <recommendedName>
        <fullName evidence="4">Secreted protein</fullName>
    </recommendedName>
</protein>
<gene>
    <name evidence="2" type="ORF">VDAG_08695</name>
</gene>
<feature type="chain" id="PRO_5003439943" description="Secreted protein" evidence="1">
    <location>
        <begin position="17"/>
        <end position="240"/>
    </location>
</feature>
<evidence type="ECO:0008006" key="4">
    <source>
        <dbReference type="Google" id="ProtNLM"/>
    </source>
</evidence>
<feature type="signal peptide" evidence="1">
    <location>
        <begin position="1"/>
        <end position="16"/>
    </location>
</feature>
<name>G2XEW3_VERDV</name>
<proteinExistence type="predicted"/>
<dbReference type="AlphaFoldDB" id="G2XEW3"/>
<dbReference type="GeneID" id="20710158"/>
<dbReference type="InParanoid" id="G2XEW3"/>
<reference evidence="2 3" key="1">
    <citation type="submission" date="2008-03" db="EMBL/GenBank/DDBJ databases">
        <title>The Genome Sequence of Verticillium dahliae VdLs.17.</title>
        <authorList>
            <consortium name="The Broad Institute Genome Sequencing Platform"/>
            <person name="Ma L.-J.J."/>
            <person name="Klosterman S.J."/>
            <person name="Subbarao K."/>
            <person name="Dobinson K."/>
            <person name="Veronese P."/>
            <person name="Kang S."/>
            <person name="Gold S.E."/>
            <person name="Young S."/>
            <person name="Jaffe D."/>
            <person name="Gnerre S."/>
            <person name="Berlin A."/>
            <person name="Heiman D."/>
            <person name="Hepburn T."/>
            <person name="Sykes S."/>
            <person name="Alvarado L."/>
            <person name="Kodira C.D."/>
            <person name="Lander E."/>
            <person name="Galagan J."/>
            <person name="Nusbaum C."/>
            <person name="Birren B."/>
        </authorList>
    </citation>
    <scope>NUCLEOTIDE SEQUENCE [LARGE SCALE GENOMIC DNA]</scope>
    <source>
        <strain evidence="3">VdLs.17 / ATCC MYA-4575 / FGSC 10137</strain>
    </source>
</reference>
<organism evidence="2 3">
    <name type="scientific">Verticillium dahliae (strain VdLs.17 / ATCC MYA-4575 / FGSC 10137)</name>
    <name type="common">Verticillium wilt</name>
    <dbReference type="NCBI Taxonomy" id="498257"/>
    <lineage>
        <taxon>Eukaryota</taxon>
        <taxon>Fungi</taxon>
        <taxon>Dikarya</taxon>
        <taxon>Ascomycota</taxon>
        <taxon>Pezizomycotina</taxon>
        <taxon>Sordariomycetes</taxon>
        <taxon>Hypocreomycetidae</taxon>
        <taxon>Glomerellales</taxon>
        <taxon>Plectosphaerellaceae</taxon>
        <taxon>Verticillium</taxon>
    </lineage>
</organism>
<keyword evidence="3" id="KW-1185">Reference proteome</keyword>
<sequence>MNLLLLLCSSLDGIGASCSQAHGQRTCWHQVPWKCLGSSLSHIHVASLHSSRPLASLYRYGLAHVAAPSLAFSDPSQVQPHLRFLSPLFHIYLLPQRQHVRWHRHLLDDTQGPRLILTFYSNSVPTLSVPRRHVRHIIRPLAAVPRVLTWIPTLPLGSCSASFPLLALSPCRTSFPECEYRTSFSCFLVSHLDGSGSLGLSSMSCELSSLKPRLPGGVVGPQATTCRAQLLVRWLDAESY</sequence>
<dbReference type="KEGG" id="vda:VDAG_08695"/>